<dbReference type="CDD" id="cd00009">
    <property type="entry name" value="AAA"/>
    <property type="match status" value="1"/>
</dbReference>
<feature type="modified residue" description="4-aspartylphosphate" evidence="6">
    <location>
        <position position="64"/>
    </location>
</feature>
<dbReference type="InterPro" id="IPR002078">
    <property type="entry name" value="Sigma_54_int"/>
</dbReference>
<dbReference type="EMBL" id="JADZLT010000050">
    <property type="protein sequence ID" value="MBH0238197.1"/>
    <property type="molecule type" value="Genomic_DNA"/>
</dbReference>
<evidence type="ECO:0000256" key="7">
    <source>
        <dbReference type="SAM" id="MobiDB-lite"/>
    </source>
</evidence>
<dbReference type="InterPro" id="IPR058031">
    <property type="entry name" value="AAA_lid_NorR"/>
</dbReference>
<evidence type="ECO:0000313" key="11">
    <source>
        <dbReference type="Proteomes" id="UP000631694"/>
    </source>
</evidence>
<evidence type="ECO:0000256" key="6">
    <source>
        <dbReference type="PROSITE-ProRule" id="PRU00169"/>
    </source>
</evidence>
<dbReference type="Pfam" id="PF00158">
    <property type="entry name" value="Sigma54_activat"/>
    <property type="match status" value="1"/>
</dbReference>
<dbReference type="GO" id="GO:0006355">
    <property type="term" value="P:regulation of DNA-templated transcription"/>
    <property type="evidence" value="ECO:0007669"/>
    <property type="project" value="InterPro"/>
</dbReference>
<dbReference type="PROSITE" id="PS50110">
    <property type="entry name" value="RESPONSE_REGULATORY"/>
    <property type="match status" value="1"/>
</dbReference>
<evidence type="ECO:0000256" key="3">
    <source>
        <dbReference type="ARBA" id="ARBA00023012"/>
    </source>
</evidence>
<dbReference type="InterPro" id="IPR011006">
    <property type="entry name" value="CheY-like_superfamily"/>
</dbReference>
<keyword evidence="5" id="KW-0804">Transcription</keyword>
<protein>
    <submittedName>
        <fullName evidence="10">Sigma-54-dependent Fis family transcriptional regulator</fullName>
    </submittedName>
</protein>
<name>A0A931I1Q3_9HYPH</name>
<keyword evidence="6" id="KW-0597">Phosphoprotein</keyword>
<dbReference type="Pfam" id="PF25601">
    <property type="entry name" value="AAA_lid_14"/>
    <property type="match status" value="1"/>
</dbReference>
<dbReference type="RefSeq" id="WP_197311284.1">
    <property type="nucleotide sequence ID" value="NZ_JADZLT010000050.1"/>
</dbReference>
<keyword evidence="11" id="KW-1185">Reference proteome</keyword>
<organism evidence="10 11">
    <name type="scientific">Methylobrevis albus</name>
    <dbReference type="NCBI Taxonomy" id="2793297"/>
    <lineage>
        <taxon>Bacteria</taxon>
        <taxon>Pseudomonadati</taxon>
        <taxon>Pseudomonadota</taxon>
        <taxon>Alphaproteobacteria</taxon>
        <taxon>Hyphomicrobiales</taxon>
        <taxon>Pleomorphomonadaceae</taxon>
        <taxon>Methylobrevis</taxon>
    </lineage>
</organism>
<evidence type="ECO:0000259" key="8">
    <source>
        <dbReference type="PROSITE" id="PS50045"/>
    </source>
</evidence>
<evidence type="ECO:0000256" key="4">
    <source>
        <dbReference type="ARBA" id="ARBA00023015"/>
    </source>
</evidence>
<evidence type="ECO:0000256" key="1">
    <source>
        <dbReference type="ARBA" id="ARBA00022741"/>
    </source>
</evidence>
<dbReference type="GO" id="GO:0000160">
    <property type="term" value="P:phosphorelay signal transduction system"/>
    <property type="evidence" value="ECO:0007669"/>
    <property type="project" value="UniProtKB-KW"/>
</dbReference>
<dbReference type="InterPro" id="IPR027417">
    <property type="entry name" value="P-loop_NTPase"/>
</dbReference>
<dbReference type="InterPro" id="IPR001789">
    <property type="entry name" value="Sig_transdc_resp-reg_receiver"/>
</dbReference>
<dbReference type="GO" id="GO:0043565">
    <property type="term" value="F:sequence-specific DNA binding"/>
    <property type="evidence" value="ECO:0007669"/>
    <property type="project" value="InterPro"/>
</dbReference>
<dbReference type="GO" id="GO:0005524">
    <property type="term" value="F:ATP binding"/>
    <property type="evidence" value="ECO:0007669"/>
    <property type="project" value="UniProtKB-KW"/>
</dbReference>
<reference evidence="10" key="1">
    <citation type="submission" date="2020-12" db="EMBL/GenBank/DDBJ databases">
        <title>Methylobrevis albus sp. nov., isolated from fresh water lack sediment.</title>
        <authorList>
            <person name="Zou Q."/>
        </authorList>
    </citation>
    <scope>NUCLEOTIDE SEQUENCE</scope>
    <source>
        <strain evidence="10">L22</strain>
    </source>
</reference>
<keyword evidence="3" id="KW-0902">Two-component regulatory system</keyword>
<dbReference type="InterPro" id="IPR002197">
    <property type="entry name" value="HTH_Fis"/>
</dbReference>
<dbReference type="Pfam" id="PF00072">
    <property type="entry name" value="Response_reg"/>
    <property type="match status" value="1"/>
</dbReference>
<feature type="domain" description="Sigma-54 factor interaction" evidence="8">
    <location>
        <begin position="143"/>
        <end position="361"/>
    </location>
</feature>
<keyword evidence="2" id="KW-0067">ATP-binding</keyword>
<keyword evidence="4" id="KW-0805">Transcription regulation</keyword>
<dbReference type="SUPFAM" id="SSF46689">
    <property type="entry name" value="Homeodomain-like"/>
    <property type="match status" value="1"/>
</dbReference>
<dbReference type="PROSITE" id="PS00688">
    <property type="entry name" value="SIGMA54_INTERACT_3"/>
    <property type="match status" value="1"/>
</dbReference>
<evidence type="ECO:0000256" key="5">
    <source>
        <dbReference type="ARBA" id="ARBA00023163"/>
    </source>
</evidence>
<dbReference type="SMART" id="SM00448">
    <property type="entry name" value="REC"/>
    <property type="match status" value="1"/>
</dbReference>
<keyword evidence="1" id="KW-0547">Nucleotide-binding</keyword>
<feature type="region of interest" description="Disordered" evidence="7">
    <location>
        <begin position="449"/>
        <end position="471"/>
    </location>
</feature>
<dbReference type="Gene3D" id="1.10.8.60">
    <property type="match status" value="1"/>
</dbReference>
<dbReference type="PROSITE" id="PS50045">
    <property type="entry name" value="SIGMA54_INTERACT_4"/>
    <property type="match status" value="1"/>
</dbReference>
<dbReference type="InterPro" id="IPR009057">
    <property type="entry name" value="Homeodomain-like_sf"/>
</dbReference>
<dbReference type="Proteomes" id="UP000631694">
    <property type="component" value="Unassembled WGS sequence"/>
</dbReference>
<dbReference type="Gene3D" id="1.10.10.60">
    <property type="entry name" value="Homeodomain-like"/>
    <property type="match status" value="1"/>
</dbReference>
<dbReference type="Gene3D" id="3.40.50.300">
    <property type="entry name" value="P-loop containing nucleotide triphosphate hydrolases"/>
    <property type="match status" value="1"/>
</dbReference>
<evidence type="ECO:0000256" key="2">
    <source>
        <dbReference type="ARBA" id="ARBA00022840"/>
    </source>
</evidence>
<dbReference type="SUPFAM" id="SSF52540">
    <property type="entry name" value="P-loop containing nucleoside triphosphate hydrolases"/>
    <property type="match status" value="1"/>
</dbReference>
<evidence type="ECO:0000313" key="10">
    <source>
        <dbReference type="EMBL" id="MBH0238197.1"/>
    </source>
</evidence>
<sequence length="471" mass="49600">MGFALRPSAALRILLVDADPAARTVLKRALEQRIARPLMILETASPEAARMMLGEQSFAVLSLDLDTVGGIDGFTALTEVARATLIYAAGDASQIGDAVAVVRAGAADYLTKPLDGAAFARRVERHFAVAATPAPEAATFEGLVGRSAAMRTLFDQVGRIAPAEAPVFVSGEAGSGRKAIAAALHARSRRSEGPLVVVDCDGIDGDRLLDQIAGSNGALRRAHGGSLVLAEVGRLPAAVQAALVRFVSTGEVVGAVYQDVPPRADVRLIALTEHRPDELVRSGAMRSDLFYRLNVLGLAVPPLRERPDDVAPIAESVLRRSAADAGRRFLRLAPAAERLLTGHDWPGNVRELETLVQRIALLCDGETLTPEHLADAGFGARRGSVPRVAAEPAPVLGTPVFEDEPAAARAIRPLWMVEAEVIEAAIDAFEGNIARAAAALEISPSTIYRKRRGGPAEDGGARDGLPQTRVG</sequence>
<gene>
    <name evidence="10" type="ORF">I5731_10215</name>
</gene>
<dbReference type="SUPFAM" id="SSF52172">
    <property type="entry name" value="CheY-like"/>
    <property type="match status" value="1"/>
</dbReference>
<comment type="caution">
    <text evidence="10">The sequence shown here is derived from an EMBL/GenBank/DDBJ whole genome shotgun (WGS) entry which is preliminary data.</text>
</comment>
<feature type="domain" description="Response regulatory" evidence="9">
    <location>
        <begin position="12"/>
        <end position="127"/>
    </location>
</feature>
<proteinExistence type="predicted"/>
<evidence type="ECO:0000259" key="9">
    <source>
        <dbReference type="PROSITE" id="PS50110"/>
    </source>
</evidence>
<dbReference type="Gene3D" id="3.40.50.2300">
    <property type="match status" value="1"/>
</dbReference>
<dbReference type="AlphaFoldDB" id="A0A931I1Q3"/>
<accession>A0A931I1Q3</accession>
<dbReference type="Pfam" id="PF02954">
    <property type="entry name" value="HTH_8"/>
    <property type="match status" value="1"/>
</dbReference>
<dbReference type="InterPro" id="IPR025944">
    <property type="entry name" value="Sigma_54_int_dom_CS"/>
</dbReference>
<dbReference type="PANTHER" id="PTHR32071">
    <property type="entry name" value="TRANSCRIPTIONAL REGULATORY PROTEIN"/>
    <property type="match status" value="1"/>
</dbReference>